<organism evidence="2 3">
    <name type="scientific">Mycena venus</name>
    <dbReference type="NCBI Taxonomy" id="2733690"/>
    <lineage>
        <taxon>Eukaryota</taxon>
        <taxon>Fungi</taxon>
        <taxon>Dikarya</taxon>
        <taxon>Basidiomycota</taxon>
        <taxon>Agaricomycotina</taxon>
        <taxon>Agaricomycetes</taxon>
        <taxon>Agaricomycetidae</taxon>
        <taxon>Agaricales</taxon>
        <taxon>Marasmiineae</taxon>
        <taxon>Mycenaceae</taxon>
        <taxon>Mycena</taxon>
    </lineage>
</organism>
<dbReference type="Proteomes" id="UP000620124">
    <property type="component" value="Unassembled WGS sequence"/>
</dbReference>
<accession>A0A8H6XL77</accession>
<protein>
    <submittedName>
        <fullName evidence="2">Uncharacterized protein</fullName>
    </submittedName>
</protein>
<dbReference type="EMBL" id="JACAZI010000017">
    <property type="protein sequence ID" value="KAF7342526.1"/>
    <property type="molecule type" value="Genomic_DNA"/>
</dbReference>
<reference evidence="2" key="1">
    <citation type="submission" date="2020-05" db="EMBL/GenBank/DDBJ databases">
        <title>Mycena genomes resolve the evolution of fungal bioluminescence.</title>
        <authorList>
            <person name="Tsai I.J."/>
        </authorList>
    </citation>
    <scope>NUCLEOTIDE SEQUENCE</scope>
    <source>
        <strain evidence="2">CCC161011</strain>
    </source>
</reference>
<sequence>MFFPRSAPPRRRRSPSHKIYCRPLRQMLQRGRRFDYGSMRVLSEPIPKLSGPDAHCEGTATHAGRDVESVAGGGDAHCFMFLQRVTSVTAGRKDEAAVASAGVGVEHDDDKGRALRDSKATTRLTTVGGDDEGGQRGRAAVSGSEPLTVVLALSESSCGARDERKVIPLFSFSPTHTHNRPDTASLTPSAPRVVPRAYTHMAHSPSVVDPALVPLYSSFPDGQGSEVRGRGSERKKPRTPRAQTYPSRLPLVPPSSHPSAPRFAAHTHIRDSSPARSLRPQTRWANSVNAPLSVLALVMVPPLSEQADDEESCSTFDIKDTCLRGAIPASDEWGTADRRSGRAVEVEMKFGRTCSLSMPRLLVSCDTTP</sequence>
<proteinExistence type="predicted"/>
<gene>
    <name evidence="2" type="ORF">MVEN_01842800</name>
</gene>
<dbReference type="OrthoDB" id="10584911at2759"/>
<comment type="caution">
    <text evidence="2">The sequence shown here is derived from an EMBL/GenBank/DDBJ whole genome shotgun (WGS) entry which is preliminary data.</text>
</comment>
<evidence type="ECO:0000313" key="3">
    <source>
        <dbReference type="Proteomes" id="UP000620124"/>
    </source>
</evidence>
<evidence type="ECO:0000313" key="2">
    <source>
        <dbReference type="EMBL" id="KAF7342526.1"/>
    </source>
</evidence>
<evidence type="ECO:0000256" key="1">
    <source>
        <dbReference type="SAM" id="MobiDB-lite"/>
    </source>
</evidence>
<feature type="region of interest" description="Disordered" evidence="1">
    <location>
        <begin position="219"/>
        <end position="262"/>
    </location>
</feature>
<dbReference type="AlphaFoldDB" id="A0A8H6XL77"/>
<name>A0A8H6XL77_9AGAR</name>
<keyword evidence="3" id="KW-1185">Reference proteome</keyword>